<keyword evidence="1" id="KW-0732">Signal</keyword>
<evidence type="ECO:0000256" key="1">
    <source>
        <dbReference type="SAM" id="SignalP"/>
    </source>
</evidence>
<evidence type="ECO:0000313" key="2">
    <source>
        <dbReference type="EMBL" id="TJZ88731.1"/>
    </source>
</evidence>
<dbReference type="AlphaFoldDB" id="A0A4U0R1Q7"/>
<feature type="chain" id="PRO_5020863720" evidence="1">
    <location>
        <begin position="22"/>
        <end position="49"/>
    </location>
</feature>
<sequence length="49" mass="4899">MKATLIATTALLGLGAAPALSQTVGISIPAATHGWAGALNFHAERTVAR</sequence>
<name>A0A4U0R1Q7_9RHOB</name>
<comment type="caution">
    <text evidence="2">The sequence shown here is derived from an EMBL/GenBank/DDBJ whole genome shotgun (WGS) entry which is preliminary data.</text>
</comment>
<reference evidence="2 3" key="1">
    <citation type="submission" date="2019-04" db="EMBL/GenBank/DDBJ databases">
        <authorList>
            <person name="Li J."/>
        </authorList>
    </citation>
    <scope>NUCLEOTIDE SEQUENCE [LARGE SCALE GENOMIC DNA]</scope>
    <source>
        <strain evidence="2 3">KCTC 42687</strain>
    </source>
</reference>
<organism evidence="2 3">
    <name type="scientific">Paracoccus gahaiensis</name>
    <dbReference type="NCBI Taxonomy" id="1706839"/>
    <lineage>
        <taxon>Bacteria</taxon>
        <taxon>Pseudomonadati</taxon>
        <taxon>Pseudomonadota</taxon>
        <taxon>Alphaproteobacteria</taxon>
        <taxon>Rhodobacterales</taxon>
        <taxon>Paracoccaceae</taxon>
        <taxon>Paracoccus</taxon>
    </lineage>
</organism>
<feature type="signal peptide" evidence="1">
    <location>
        <begin position="1"/>
        <end position="21"/>
    </location>
</feature>
<dbReference type="EMBL" id="SUNI01000055">
    <property type="protein sequence ID" value="TJZ88731.1"/>
    <property type="molecule type" value="Genomic_DNA"/>
</dbReference>
<gene>
    <name evidence="2" type="ORF">FA743_19870</name>
</gene>
<dbReference type="Proteomes" id="UP000309747">
    <property type="component" value="Unassembled WGS sequence"/>
</dbReference>
<feature type="non-terminal residue" evidence="2">
    <location>
        <position position="49"/>
    </location>
</feature>
<evidence type="ECO:0000313" key="3">
    <source>
        <dbReference type="Proteomes" id="UP000309747"/>
    </source>
</evidence>
<keyword evidence="3" id="KW-1185">Reference proteome</keyword>
<protein>
    <submittedName>
        <fullName evidence="2">ABC transporter substrate-binding protein</fullName>
    </submittedName>
</protein>
<proteinExistence type="predicted"/>
<accession>A0A4U0R1Q7</accession>